<proteinExistence type="predicted"/>
<protein>
    <submittedName>
        <fullName evidence="2">Uncharacterized protein</fullName>
    </submittedName>
</protein>
<name>A0ABS3I425_9MICO</name>
<feature type="compositionally biased region" description="Gly residues" evidence="1">
    <location>
        <begin position="1"/>
        <end position="17"/>
    </location>
</feature>
<evidence type="ECO:0000313" key="3">
    <source>
        <dbReference type="Proteomes" id="UP000664617"/>
    </source>
</evidence>
<organism evidence="2 3">
    <name type="scientific">Myceligenerans salitolerans</name>
    <dbReference type="NCBI Taxonomy" id="1230528"/>
    <lineage>
        <taxon>Bacteria</taxon>
        <taxon>Bacillati</taxon>
        <taxon>Actinomycetota</taxon>
        <taxon>Actinomycetes</taxon>
        <taxon>Micrococcales</taxon>
        <taxon>Promicromonosporaceae</taxon>
        <taxon>Myceligenerans</taxon>
    </lineage>
</organism>
<reference evidence="3" key="1">
    <citation type="submission" date="2023-07" db="EMBL/GenBank/DDBJ databases">
        <title>Myceligenerans salitolerans sp. nov., a halotolerant actinomycete isolated from a salt lake in Xinjiang, China.</title>
        <authorList>
            <person name="Guan T."/>
        </authorList>
    </citation>
    <scope>NUCLEOTIDE SEQUENCE [LARGE SCALE GENOMIC DNA]</scope>
    <source>
        <strain evidence="3">XHU 5031</strain>
    </source>
</reference>
<keyword evidence="3" id="KW-1185">Reference proteome</keyword>
<evidence type="ECO:0000313" key="2">
    <source>
        <dbReference type="EMBL" id="MBO0607761.1"/>
    </source>
</evidence>
<dbReference type="Proteomes" id="UP000664617">
    <property type="component" value="Unassembled WGS sequence"/>
</dbReference>
<dbReference type="EMBL" id="JAFMPK010000018">
    <property type="protein sequence ID" value="MBO0607761.1"/>
    <property type="molecule type" value="Genomic_DNA"/>
</dbReference>
<gene>
    <name evidence="2" type="ORF">J0911_01800</name>
</gene>
<comment type="caution">
    <text evidence="2">The sequence shown here is derived from an EMBL/GenBank/DDBJ whole genome shotgun (WGS) entry which is preliminary data.</text>
</comment>
<sequence length="62" mass="6322">MIGGGHADGAPAGGPGVEQGSEAVVEQALRALDGLDELPPAEHVQRFEQVHEALRAHLSGDA</sequence>
<evidence type="ECO:0000256" key="1">
    <source>
        <dbReference type="SAM" id="MobiDB-lite"/>
    </source>
</evidence>
<accession>A0ABS3I425</accession>
<feature type="region of interest" description="Disordered" evidence="1">
    <location>
        <begin position="1"/>
        <end position="22"/>
    </location>
</feature>